<proteinExistence type="predicted"/>
<dbReference type="SMART" id="SM00398">
    <property type="entry name" value="HMG"/>
    <property type="match status" value="1"/>
</dbReference>
<dbReference type="OrthoDB" id="6247875at2759"/>
<evidence type="ECO:0000256" key="1">
    <source>
        <dbReference type="PROSITE-ProRule" id="PRU00267"/>
    </source>
</evidence>
<dbReference type="EMBL" id="CAJVPJ010002284">
    <property type="protein sequence ID" value="CAG8617563.1"/>
    <property type="molecule type" value="Genomic_DNA"/>
</dbReference>
<evidence type="ECO:0000259" key="2">
    <source>
        <dbReference type="PROSITE" id="PS50118"/>
    </source>
</evidence>
<keyword evidence="1" id="KW-0238">DNA-binding</keyword>
<feature type="domain" description="HMG box" evidence="2">
    <location>
        <begin position="78"/>
        <end position="148"/>
    </location>
</feature>
<dbReference type="SUPFAM" id="SSF47095">
    <property type="entry name" value="HMG-box"/>
    <property type="match status" value="1"/>
</dbReference>
<dbReference type="Gene3D" id="1.10.30.10">
    <property type="entry name" value="High mobility group box domain"/>
    <property type="match status" value="1"/>
</dbReference>
<feature type="DNA-binding region" description="HMG box" evidence="1">
    <location>
        <begin position="78"/>
        <end position="148"/>
    </location>
</feature>
<dbReference type="InterPro" id="IPR009071">
    <property type="entry name" value="HMG_box_dom"/>
</dbReference>
<keyword evidence="4" id="KW-1185">Reference proteome</keyword>
<reference evidence="3" key="1">
    <citation type="submission" date="2021-06" db="EMBL/GenBank/DDBJ databases">
        <authorList>
            <person name="Kallberg Y."/>
            <person name="Tangrot J."/>
            <person name="Rosling A."/>
        </authorList>
    </citation>
    <scope>NUCLEOTIDE SEQUENCE</scope>
    <source>
        <strain evidence="3">IA702</strain>
    </source>
</reference>
<dbReference type="Pfam" id="PF00505">
    <property type="entry name" value="HMG_box"/>
    <property type="match status" value="1"/>
</dbReference>
<evidence type="ECO:0000313" key="3">
    <source>
        <dbReference type="EMBL" id="CAG8617563.1"/>
    </source>
</evidence>
<protein>
    <submittedName>
        <fullName evidence="3">7940_t:CDS:1</fullName>
    </submittedName>
</protein>
<dbReference type="AlphaFoldDB" id="A0A9N9CZB2"/>
<gene>
    <name evidence="3" type="ORF">POCULU_LOCUS8261</name>
</gene>
<dbReference type="InterPro" id="IPR036910">
    <property type="entry name" value="HMG_box_dom_sf"/>
</dbReference>
<accession>A0A9N9CZB2</accession>
<organism evidence="3 4">
    <name type="scientific">Paraglomus occultum</name>
    <dbReference type="NCBI Taxonomy" id="144539"/>
    <lineage>
        <taxon>Eukaryota</taxon>
        <taxon>Fungi</taxon>
        <taxon>Fungi incertae sedis</taxon>
        <taxon>Mucoromycota</taxon>
        <taxon>Glomeromycotina</taxon>
        <taxon>Glomeromycetes</taxon>
        <taxon>Paraglomerales</taxon>
        <taxon>Paraglomeraceae</taxon>
        <taxon>Paraglomus</taxon>
    </lineage>
</organism>
<dbReference type="PROSITE" id="PS50118">
    <property type="entry name" value="HMG_BOX_2"/>
    <property type="match status" value="1"/>
</dbReference>
<dbReference type="CDD" id="cd01389">
    <property type="entry name" value="HMG-box_ROX1-like"/>
    <property type="match status" value="1"/>
</dbReference>
<comment type="caution">
    <text evidence="3">The sequence shown here is derived from an EMBL/GenBank/DDBJ whole genome shotgun (WGS) entry which is preliminary data.</text>
</comment>
<evidence type="ECO:0000313" key="4">
    <source>
        <dbReference type="Proteomes" id="UP000789572"/>
    </source>
</evidence>
<dbReference type="GO" id="GO:0003677">
    <property type="term" value="F:DNA binding"/>
    <property type="evidence" value="ECO:0007669"/>
    <property type="project" value="UniProtKB-UniRule"/>
</dbReference>
<dbReference type="Proteomes" id="UP000789572">
    <property type="component" value="Unassembled WGS sequence"/>
</dbReference>
<keyword evidence="1" id="KW-0539">Nucleus</keyword>
<name>A0A9N9CZB2_9GLOM</name>
<dbReference type="GO" id="GO:0005634">
    <property type="term" value="C:nucleus"/>
    <property type="evidence" value="ECO:0007669"/>
    <property type="project" value="UniProtKB-UniRule"/>
</dbReference>
<sequence>MSTHFTPIKPAPASFEACSHNNNPPHPPYHMFDLSTINLIENLTVYERNLLLRPPYVMTIPLDNLLNPRKSRSRTNSPPRPQNAWVIFRKDFENRLRTQYSNLPHSVNKISKMASKHWSKLPRVVKQYFEVLSKLALLRHKAAFPGYRYRPKGKQQQSEVWVFKNINKSAFVADGNNHKITYGNHGNDNRLDKPAIIGQQQNLCLESNANLHNSINGDVECDRIFVDTGFKDVLQDEASDCNTIHPTIYSEHFCNANHFCFATSQRPAQMPPFYSLPDDINIMGLNGKLI</sequence>